<evidence type="ECO:0000259" key="6">
    <source>
        <dbReference type="PROSITE" id="PS50045"/>
    </source>
</evidence>
<dbReference type="InterPro" id="IPR003593">
    <property type="entry name" value="AAA+_ATPase"/>
</dbReference>
<dbReference type="SUPFAM" id="SSF55781">
    <property type="entry name" value="GAF domain-like"/>
    <property type="match status" value="1"/>
</dbReference>
<dbReference type="InterPro" id="IPR029016">
    <property type="entry name" value="GAF-like_dom_sf"/>
</dbReference>
<evidence type="ECO:0000256" key="5">
    <source>
        <dbReference type="ARBA" id="ARBA00023163"/>
    </source>
</evidence>
<evidence type="ECO:0000256" key="2">
    <source>
        <dbReference type="ARBA" id="ARBA00022840"/>
    </source>
</evidence>
<dbReference type="GO" id="GO:0005524">
    <property type="term" value="F:ATP binding"/>
    <property type="evidence" value="ECO:0007669"/>
    <property type="project" value="UniProtKB-KW"/>
</dbReference>
<organism evidence="7 8">
    <name type="scientific">Stutzerimonas zhaodongensis</name>
    <dbReference type="NCBI Taxonomy" id="1176257"/>
    <lineage>
        <taxon>Bacteria</taxon>
        <taxon>Pseudomonadati</taxon>
        <taxon>Pseudomonadota</taxon>
        <taxon>Gammaproteobacteria</taxon>
        <taxon>Pseudomonadales</taxon>
        <taxon>Pseudomonadaceae</taxon>
        <taxon>Stutzerimonas</taxon>
    </lineage>
</organism>
<dbReference type="SMART" id="SM00382">
    <property type="entry name" value="AAA"/>
    <property type="match status" value="1"/>
</dbReference>
<dbReference type="Gene3D" id="1.10.10.60">
    <property type="entry name" value="Homeodomain-like"/>
    <property type="match status" value="1"/>
</dbReference>
<name>A0A365PQ58_9GAMM</name>
<dbReference type="Pfam" id="PF25601">
    <property type="entry name" value="AAA_lid_14"/>
    <property type="match status" value="1"/>
</dbReference>
<accession>A0A365PQ58</accession>
<dbReference type="PANTHER" id="PTHR32071">
    <property type="entry name" value="TRANSCRIPTIONAL REGULATORY PROTEIN"/>
    <property type="match status" value="1"/>
</dbReference>
<dbReference type="InterPro" id="IPR003018">
    <property type="entry name" value="GAF"/>
</dbReference>
<protein>
    <submittedName>
        <fullName evidence="7">Sigma-54-dependent Fis family transcriptional regulator</fullName>
    </submittedName>
</protein>
<keyword evidence="3" id="KW-0805">Transcription regulation</keyword>
<dbReference type="PROSITE" id="PS00675">
    <property type="entry name" value="SIGMA54_INTERACT_1"/>
    <property type="match status" value="1"/>
</dbReference>
<dbReference type="Pfam" id="PF01590">
    <property type="entry name" value="GAF"/>
    <property type="match status" value="1"/>
</dbReference>
<dbReference type="InterPro" id="IPR002078">
    <property type="entry name" value="Sigma_54_int"/>
</dbReference>
<evidence type="ECO:0000313" key="8">
    <source>
        <dbReference type="Proteomes" id="UP000252554"/>
    </source>
</evidence>
<feature type="domain" description="Sigma-54 factor interaction" evidence="6">
    <location>
        <begin position="314"/>
        <end position="542"/>
    </location>
</feature>
<dbReference type="GO" id="GO:0006355">
    <property type="term" value="P:regulation of DNA-templated transcription"/>
    <property type="evidence" value="ECO:0007669"/>
    <property type="project" value="InterPro"/>
</dbReference>
<evidence type="ECO:0000256" key="3">
    <source>
        <dbReference type="ARBA" id="ARBA00023015"/>
    </source>
</evidence>
<dbReference type="RefSeq" id="WP_128121811.1">
    <property type="nucleotide sequence ID" value="NZ_QNTV01000025.1"/>
</dbReference>
<dbReference type="InterPro" id="IPR025944">
    <property type="entry name" value="Sigma_54_int_dom_CS"/>
</dbReference>
<dbReference type="SUPFAM" id="SSF52540">
    <property type="entry name" value="P-loop containing nucleoside triphosphate hydrolases"/>
    <property type="match status" value="1"/>
</dbReference>
<dbReference type="GO" id="GO:0043565">
    <property type="term" value="F:sequence-specific DNA binding"/>
    <property type="evidence" value="ECO:0007669"/>
    <property type="project" value="InterPro"/>
</dbReference>
<dbReference type="AlphaFoldDB" id="A0A365PQ58"/>
<dbReference type="Proteomes" id="UP000252554">
    <property type="component" value="Unassembled WGS sequence"/>
</dbReference>
<keyword evidence="2" id="KW-0067">ATP-binding</keyword>
<sequence length="622" mass="68962">MSSGYSKAHVEHVSRVLRTAQSAPTLPVPSSIVDSWRRSVQHHQLDPGSLQGPRVLEAHQLNEHRERIDDFLRLAGDEIGRLHHRVRDADYCVMLTDTLGCTVDYCIDSTIRGEYRRAGIDLGTCWTESEEGTTAVCAVLIDKQPITVHKQDHFRAAFIGNTCSAAPVFSPSGELFAVLDVSAIRSPDDRRSQHLIRQMVIQSAAEIENAYFMYSTQDLWVLRAHPFPGYVDSQPQFLFAWDSDGVIQALNPAARRLLLQRHGRIPETVDEAFISDRLPDRADDTVHYLSALNMHVRLKAPRRRPSARATGKVVEALDPTVARALELAVRVKDRGLPVLIHGETGAGKEHFALQLHAASKRKDKPFVAINCAAIPENLIESELFGYSAGAFTGASSKGMRGLLQQADGGTLFLDEIGDMPLTLQTRLLRALSEGQVSPLGASRPQAIDIQVVCASHRDLVTLVKKGTFREDLYFRLNGARFDIPPLRERTDKLALINKLLDEECARSAERFQLSDAALEMLLNYSWPGNMRQLHHALRYACAVCASQVIGVEDLPVTLAISAPVNGEKTSAGDPERQALIDTLVRNRWKPVLAAQELGISRATLYRRVNQYGIKMPGKGSYN</sequence>
<keyword evidence="1" id="KW-0547">Nucleotide-binding</keyword>
<dbReference type="Pfam" id="PF00158">
    <property type="entry name" value="Sigma54_activat"/>
    <property type="match status" value="1"/>
</dbReference>
<dbReference type="InterPro" id="IPR009057">
    <property type="entry name" value="Homeodomain-like_sf"/>
</dbReference>
<keyword evidence="4" id="KW-0238">DNA-binding</keyword>
<dbReference type="EMBL" id="QNTV01000025">
    <property type="protein sequence ID" value="RBA52161.1"/>
    <property type="molecule type" value="Genomic_DNA"/>
</dbReference>
<dbReference type="InterPro" id="IPR002197">
    <property type="entry name" value="HTH_Fis"/>
</dbReference>
<dbReference type="Gene3D" id="3.30.450.40">
    <property type="match status" value="1"/>
</dbReference>
<dbReference type="InterPro" id="IPR025662">
    <property type="entry name" value="Sigma_54_int_dom_ATP-bd_1"/>
</dbReference>
<dbReference type="PROSITE" id="PS00688">
    <property type="entry name" value="SIGMA54_INTERACT_3"/>
    <property type="match status" value="1"/>
</dbReference>
<dbReference type="FunFam" id="3.40.50.300:FF:000006">
    <property type="entry name" value="DNA-binding transcriptional regulator NtrC"/>
    <property type="match status" value="1"/>
</dbReference>
<dbReference type="CDD" id="cd00009">
    <property type="entry name" value="AAA"/>
    <property type="match status" value="1"/>
</dbReference>
<evidence type="ECO:0000256" key="1">
    <source>
        <dbReference type="ARBA" id="ARBA00022741"/>
    </source>
</evidence>
<evidence type="ECO:0000256" key="4">
    <source>
        <dbReference type="ARBA" id="ARBA00023125"/>
    </source>
</evidence>
<dbReference type="PANTHER" id="PTHR32071:SF77">
    <property type="entry name" value="TRANSCRIPTIONAL REGULATORY PROTEIN"/>
    <property type="match status" value="1"/>
</dbReference>
<gene>
    <name evidence="7" type="ORF">DQ403_21000</name>
</gene>
<dbReference type="InterPro" id="IPR025943">
    <property type="entry name" value="Sigma_54_int_dom_ATP-bd_2"/>
</dbReference>
<dbReference type="Gene3D" id="1.10.8.60">
    <property type="match status" value="1"/>
</dbReference>
<dbReference type="PROSITE" id="PS50045">
    <property type="entry name" value="SIGMA54_INTERACT_4"/>
    <property type="match status" value="1"/>
</dbReference>
<dbReference type="Pfam" id="PF02954">
    <property type="entry name" value="HTH_8"/>
    <property type="match status" value="1"/>
</dbReference>
<dbReference type="SUPFAM" id="SSF46689">
    <property type="entry name" value="Homeodomain-like"/>
    <property type="match status" value="1"/>
</dbReference>
<dbReference type="PRINTS" id="PR01590">
    <property type="entry name" value="HTHFIS"/>
</dbReference>
<comment type="caution">
    <text evidence="7">The sequence shown here is derived from an EMBL/GenBank/DDBJ whole genome shotgun (WGS) entry which is preliminary data.</text>
</comment>
<dbReference type="Gene3D" id="3.40.50.300">
    <property type="entry name" value="P-loop containing nucleotide triphosphate hydrolases"/>
    <property type="match status" value="1"/>
</dbReference>
<proteinExistence type="predicted"/>
<reference evidence="7 8" key="1">
    <citation type="submission" date="2018-06" db="EMBL/GenBank/DDBJ databases">
        <title>Whole genome sequencing of four bacterial strains from South Shetland trench revealing bio-synthetic gene clusters.</title>
        <authorList>
            <person name="Abdel-Mageed W.M."/>
            <person name="Lehri B."/>
            <person name="Jarmusch S.A."/>
            <person name="Miranda K."/>
            <person name="Goodfellow M."/>
            <person name="Jaspars M."/>
            <person name="Karlyshev A.V."/>
        </authorList>
    </citation>
    <scope>NUCLEOTIDE SEQUENCE [LARGE SCALE GENOMIC DNA]</scope>
    <source>
        <strain evidence="7 8">SST2</strain>
    </source>
</reference>
<evidence type="ECO:0000313" key="7">
    <source>
        <dbReference type="EMBL" id="RBA52161.1"/>
    </source>
</evidence>
<dbReference type="PROSITE" id="PS00676">
    <property type="entry name" value="SIGMA54_INTERACT_2"/>
    <property type="match status" value="1"/>
</dbReference>
<dbReference type="InterPro" id="IPR027417">
    <property type="entry name" value="P-loop_NTPase"/>
</dbReference>
<dbReference type="InterPro" id="IPR058031">
    <property type="entry name" value="AAA_lid_NorR"/>
</dbReference>
<keyword evidence="5" id="KW-0804">Transcription</keyword>